<dbReference type="Proteomes" id="UP000177067">
    <property type="component" value="Unassembled WGS sequence"/>
</dbReference>
<dbReference type="InterPro" id="IPR001478">
    <property type="entry name" value="PDZ"/>
</dbReference>
<keyword evidence="6" id="KW-0472">Membrane</keyword>
<organism evidence="8 9">
    <name type="scientific">Candidatus Magasanikbacteria bacterium RIFCSPHIGHO2_01_FULL_33_34</name>
    <dbReference type="NCBI Taxonomy" id="1798671"/>
    <lineage>
        <taxon>Bacteria</taxon>
        <taxon>Candidatus Magasanikiibacteriota</taxon>
    </lineage>
</organism>
<dbReference type="SMART" id="SM00228">
    <property type="entry name" value="PDZ"/>
    <property type="match status" value="1"/>
</dbReference>
<dbReference type="PANTHER" id="PTHR32060:SF22">
    <property type="entry name" value="CARBOXYL-TERMINAL-PROCESSING PEPTIDASE 3, CHLOROPLASTIC"/>
    <property type="match status" value="1"/>
</dbReference>
<dbReference type="Gene3D" id="3.30.750.44">
    <property type="match status" value="1"/>
</dbReference>
<evidence type="ECO:0000256" key="3">
    <source>
        <dbReference type="ARBA" id="ARBA00022801"/>
    </source>
</evidence>
<dbReference type="PROSITE" id="PS50106">
    <property type="entry name" value="PDZ"/>
    <property type="match status" value="1"/>
</dbReference>
<evidence type="ECO:0000259" key="7">
    <source>
        <dbReference type="PROSITE" id="PS50106"/>
    </source>
</evidence>
<dbReference type="Pfam" id="PF03572">
    <property type="entry name" value="Peptidase_S41"/>
    <property type="match status" value="1"/>
</dbReference>
<evidence type="ECO:0000256" key="1">
    <source>
        <dbReference type="ARBA" id="ARBA00009179"/>
    </source>
</evidence>
<sequence length="433" mass="47908">MNLDINNTPIQKNKKNRLMYIFLSLFFLIVAFFGGVVVGSTSIVKNEIFNDGGEVNISKIINLYSKTRSEEVSFDQYWEVWNKIKKGYVDQPVDDVDLFYGSIVGMVASLDDPHSVYFPPKEAKEFSKDLAGEFEGIGAEIGIRDNQLTIIAPLPGSPAENAGLKPRDKVLAIDGEDTSSMKLDFAVSKIRGPRNSEVTLTITHNGYETVEDVVIKRDKINVPTIESKIVEDTNIAYLRISYFNQDTWFDFDKAVRELLKESPKGFVLDLRSNPGGFLETSIDVASEWIKQGIIVSEKNGKDIVLEHKSRGSHRLAGLPTVVLVDEGTASGSEIVAGALQDYGVAKIVGMQTYGKGSVQDFEVLFDGSGLKLTIAKWFTPKDRAIDGQGIEPDIILEEMFSPIYSEVENADGEFDIVDVDDIGLKKALDILDI</sequence>
<dbReference type="Pfam" id="PF00595">
    <property type="entry name" value="PDZ"/>
    <property type="match status" value="1"/>
</dbReference>
<dbReference type="GO" id="GO:0030288">
    <property type="term" value="C:outer membrane-bounded periplasmic space"/>
    <property type="evidence" value="ECO:0007669"/>
    <property type="project" value="TreeGrafter"/>
</dbReference>
<dbReference type="GO" id="GO:0008236">
    <property type="term" value="F:serine-type peptidase activity"/>
    <property type="evidence" value="ECO:0007669"/>
    <property type="project" value="UniProtKB-KW"/>
</dbReference>
<keyword evidence="3 5" id="KW-0378">Hydrolase</keyword>
<comment type="caution">
    <text evidence="8">The sequence shown here is derived from an EMBL/GenBank/DDBJ whole genome shotgun (WGS) entry which is preliminary data.</text>
</comment>
<keyword evidence="6" id="KW-1133">Transmembrane helix</keyword>
<gene>
    <name evidence="8" type="ORF">A2725_00260</name>
</gene>
<evidence type="ECO:0000313" key="8">
    <source>
        <dbReference type="EMBL" id="OGH60069.1"/>
    </source>
</evidence>
<dbReference type="AlphaFoldDB" id="A0A1F6LL58"/>
<dbReference type="PANTHER" id="PTHR32060">
    <property type="entry name" value="TAIL-SPECIFIC PROTEASE"/>
    <property type="match status" value="1"/>
</dbReference>
<dbReference type="InterPro" id="IPR036034">
    <property type="entry name" value="PDZ_sf"/>
</dbReference>
<feature type="domain" description="PDZ" evidence="7">
    <location>
        <begin position="123"/>
        <end position="191"/>
    </location>
</feature>
<dbReference type="Gene3D" id="2.30.42.10">
    <property type="match status" value="1"/>
</dbReference>
<keyword evidence="4 5" id="KW-0720">Serine protease</keyword>
<dbReference type="FunFam" id="2.30.42.10:FF:000063">
    <property type="entry name" value="Peptidase, S41 family"/>
    <property type="match status" value="1"/>
</dbReference>
<dbReference type="NCBIfam" id="TIGR00225">
    <property type="entry name" value="prc"/>
    <property type="match status" value="1"/>
</dbReference>
<proteinExistence type="inferred from homology"/>
<reference evidence="8 9" key="1">
    <citation type="journal article" date="2016" name="Nat. Commun.">
        <title>Thousands of microbial genomes shed light on interconnected biogeochemical processes in an aquifer system.</title>
        <authorList>
            <person name="Anantharaman K."/>
            <person name="Brown C.T."/>
            <person name="Hug L.A."/>
            <person name="Sharon I."/>
            <person name="Castelle C.J."/>
            <person name="Probst A.J."/>
            <person name="Thomas B.C."/>
            <person name="Singh A."/>
            <person name="Wilkins M.J."/>
            <person name="Karaoz U."/>
            <person name="Brodie E.L."/>
            <person name="Williams K.H."/>
            <person name="Hubbard S.S."/>
            <person name="Banfield J.F."/>
        </authorList>
    </citation>
    <scope>NUCLEOTIDE SEQUENCE [LARGE SCALE GENOMIC DNA]</scope>
</reference>
<dbReference type="CDD" id="cd06782">
    <property type="entry name" value="cpPDZ_CPP-like"/>
    <property type="match status" value="1"/>
</dbReference>
<keyword evidence="6" id="KW-0812">Transmembrane</keyword>
<dbReference type="SMART" id="SM00245">
    <property type="entry name" value="TSPc"/>
    <property type="match status" value="1"/>
</dbReference>
<keyword evidence="2 5" id="KW-0645">Protease</keyword>
<evidence type="ECO:0000313" key="9">
    <source>
        <dbReference type="Proteomes" id="UP000177067"/>
    </source>
</evidence>
<dbReference type="GO" id="GO:0007165">
    <property type="term" value="P:signal transduction"/>
    <property type="evidence" value="ECO:0007669"/>
    <property type="project" value="TreeGrafter"/>
</dbReference>
<dbReference type="SUPFAM" id="SSF52096">
    <property type="entry name" value="ClpP/crotonase"/>
    <property type="match status" value="1"/>
</dbReference>
<name>A0A1F6LL58_9BACT</name>
<comment type="similarity">
    <text evidence="1 5">Belongs to the peptidase S41A family.</text>
</comment>
<dbReference type="GO" id="GO:0006508">
    <property type="term" value="P:proteolysis"/>
    <property type="evidence" value="ECO:0007669"/>
    <property type="project" value="UniProtKB-KW"/>
</dbReference>
<evidence type="ECO:0000256" key="6">
    <source>
        <dbReference type="SAM" id="Phobius"/>
    </source>
</evidence>
<dbReference type="SUPFAM" id="SSF50156">
    <property type="entry name" value="PDZ domain-like"/>
    <property type="match status" value="1"/>
</dbReference>
<evidence type="ECO:0000256" key="5">
    <source>
        <dbReference type="RuleBase" id="RU004404"/>
    </source>
</evidence>
<dbReference type="Gene3D" id="3.90.226.10">
    <property type="entry name" value="2-enoyl-CoA Hydratase, Chain A, domain 1"/>
    <property type="match status" value="1"/>
</dbReference>
<feature type="transmembrane region" description="Helical" evidence="6">
    <location>
        <begin position="20"/>
        <end position="39"/>
    </location>
</feature>
<dbReference type="Pfam" id="PF22694">
    <property type="entry name" value="CtpB_N-like"/>
    <property type="match status" value="1"/>
</dbReference>
<protein>
    <recommendedName>
        <fullName evidence="7">PDZ domain-containing protein</fullName>
    </recommendedName>
</protein>
<dbReference type="InterPro" id="IPR004447">
    <property type="entry name" value="Peptidase_S41A"/>
</dbReference>
<dbReference type="InterPro" id="IPR055210">
    <property type="entry name" value="CtpA/B_N"/>
</dbReference>
<dbReference type="EMBL" id="MFPS01000003">
    <property type="protein sequence ID" value="OGH60069.1"/>
    <property type="molecule type" value="Genomic_DNA"/>
</dbReference>
<dbReference type="GO" id="GO:0004175">
    <property type="term" value="F:endopeptidase activity"/>
    <property type="evidence" value="ECO:0007669"/>
    <property type="project" value="TreeGrafter"/>
</dbReference>
<dbReference type="CDD" id="cd07560">
    <property type="entry name" value="Peptidase_S41_CPP"/>
    <property type="match status" value="1"/>
</dbReference>
<evidence type="ECO:0000256" key="2">
    <source>
        <dbReference type="ARBA" id="ARBA00022670"/>
    </source>
</evidence>
<dbReference type="InterPro" id="IPR029045">
    <property type="entry name" value="ClpP/crotonase-like_dom_sf"/>
</dbReference>
<accession>A0A1F6LL58</accession>
<evidence type="ECO:0000256" key="4">
    <source>
        <dbReference type="ARBA" id="ARBA00022825"/>
    </source>
</evidence>
<dbReference type="InterPro" id="IPR005151">
    <property type="entry name" value="Tail-specific_protease"/>
</dbReference>